<dbReference type="NCBIfam" id="TIGR01782">
    <property type="entry name" value="TonB-Xanth-Caul"/>
    <property type="match status" value="1"/>
</dbReference>
<evidence type="ECO:0000256" key="3">
    <source>
        <dbReference type="ARBA" id="ARBA00022452"/>
    </source>
</evidence>
<evidence type="ECO:0000256" key="2">
    <source>
        <dbReference type="ARBA" id="ARBA00022448"/>
    </source>
</evidence>
<keyword evidence="8" id="KW-0732">Signal</keyword>
<dbReference type="EMBL" id="BNAH01000001">
    <property type="protein sequence ID" value="GHE76808.1"/>
    <property type="molecule type" value="Genomic_DNA"/>
</dbReference>
<dbReference type="Proteomes" id="UP000626370">
    <property type="component" value="Unassembled WGS sequence"/>
</dbReference>
<proteinExistence type="inferred from homology"/>
<dbReference type="SUPFAM" id="SSF56935">
    <property type="entry name" value="Porins"/>
    <property type="match status" value="1"/>
</dbReference>
<gene>
    <name evidence="10" type="primary">iroN</name>
    <name evidence="10" type="ORF">GCM10011501_00170</name>
</gene>
<dbReference type="InterPro" id="IPR039426">
    <property type="entry name" value="TonB-dep_rcpt-like"/>
</dbReference>
<feature type="domain" description="TonB-dependent receptor plug" evidence="9">
    <location>
        <begin position="62"/>
        <end position="162"/>
    </location>
</feature>
<comment type="caution">
    <text evidence="10">The sequence shown here is derived from an EMBL/GenBank/DDBJ whole genome shotgun (WGS) entry which is preliminary data.</text>
</comment>
<dbReference type="PROSITE" id="PS52016">
    <property type="entry name" value="TONB_DEPENDENT_REC_3"/>
    <property type="match status" value="1"/>
</dbReference>
<name>A0ABQ3IB24_9GAMM</name>
<reference evidence="11" key="1">
    <citation type="journal article" date="2019" name="Int. J. Syst. Evol. Microbiol.">
        <title>The Global Catalogue of Microorganisms (GCM) 10K type strain sequencing project: providing services to taxonomists for standard genome sequencing and annotation.</title>
        <authorList>
            <consortium name="The Broad Institute Genomics Platform"/>
            <consortium name="The Broad Institute Genome Sequencing Center for Infectious Disease"/>
            <person name="Wu L."/>
            <person name="Ma J."/>
        </authorList>
    </citation>
    <scope>NUCLEOTIDE SEQUENCE [LARGE SCALE GENOMIC DNA]</scope>
    <source>
        <strain evidence="11">CGMCC 1.15922</strain>
    </source>
</reference>
<dbReference type="InterPro" id="IPR037066">
    <property type="entry name" value="Plug_dom_sf"/>
</dbReference>
<keyword evidence="11" id="KW-1185">Reference proteome</keyword>
<evidence type="ECO:0000313" key="11">
    <source>
        <dbReference type="Proteomes" id="UP000626370"/>
    </source>
</evidence>
<keyword evidence="6 7" id="KW-0998">Cell outer membrane</keyword>
<dbReference type="InterPro" id="IPR010104">
    <property type="entry name" value="TonB_rcpt_bac"/>
</dbReference>
<evidence type="ECO:0000313" key="10">
    <source>
        <dbReference type="EMBL" id="GHE76808.1"/>
    </source>
</evidence>
<keyword evidence="2 7" id="KW-0813">Transport</keyword>
<evidence type="ECO:0000256" key="5">
    <source>
        <dbReference type="ARBA" id="ARBA00023136"/>
    </source>
</evidence>
<evidence type="ECO:0000256" key="1">
    <source>
        <dbReference type="ARBA" id="ARBA00004571"/>
    </source>
</evidence>
<evidence type="ECO:0000256" key="4">
    <source>
        <dbReference type="ARBA" id="ARBA00022692"/>
    </source>
</evidence>
<dbReference type="RefSeq" id="WP_189376060.1">
    <property type="nucleotide sequence ID" value="NZ_BNAH01000001.1"/>
</dbReference>
<dbReference type="InterPro" id="IPR036942">
    <property type="entry name" value="Beta-barrel_TonB_sf"/>
</dbReference>
<comment type="similarity">
    <text evidence="7">Belongs to the TonB-dependent receptor family.</text>
</comment>
<dbReference type="Gene3D" id="2.40.170.20">
    <property type="entry name" value="TonB-dependent receptor, beta-barrel domain"/>
    <property type="match status" value="1"/>
</dbReference>
<keyword evidence="5 7" id="KW-0472">Membrane</keyword>
<keyword evidence="3 7" id="KW-1134">Transmembrane beta strand</keyword>
<dbReference type="Pfam" id="PF07715">
    <property type="entry name" value="Plug"/>
    <property type="match status" value="1"/>
</dbReference>
<feature type="chain" id="PRO_5047441985" evidence="8">
    <location>
        <begin position="30"/>
        <end position="986"/>
    </location>
</feature>
<evidence type="ECO:0000256" key="8">
    <source>
        <dbReference type="SAM" id="SignalP"/>
    </source>
</evidence>
<sequence>MKHINFTKKRLTVYISAIIAASVNNTVMAEETTQANNTEIEIIEVSGIRGGLIRSMDLKRHESGVVDVISAEDMGKFPDTNLAESLQRITGVSVSRSNGEGSQITVRGFGPDFNLITLNGRQMPGTGNTRSYSLENLSSDGVSSLEVYKTARAKNPSGGLGATVNIVTLKPWDSPGERYSLSAKAIHDSSNVEGDDVTPELSALYSNTFNDDTLGFAVSFNHHRRDFQKQQASIQGWQANVALPTNLDADKVVDPRLLDEEGERIGNHFFPRDMNYGIENIQRERTNGHVVLQYAPIDDLTFSLDYTGTRAITGMNSIGWGMWNDYGGNINAYEIDANGTVIYADISGNDGSFTASRSTTEVEEKSLGFNIEWQATDTLFLSLDYHDSSSETDNGIDEGLGSHGSLVLGSDQLETKVYDYREGDIPQAEIFWKNGTSVLAPGEIDTHFSQFIHSPGKSEIEQLQLHGSWDNTFDIPLVDVKFGIARTEQTMGGSNAWSGLIGGFLFNPAWPEMLPDGMFTYNDTSNFLDAFESGGSNLNPNYYYTFDFDEVVARSEAFLTNEVLGGDDYFATTAYHDMGTYSAGSVTEETTSIYVQSSWEFEVADYPVQLNFGVRYEETDVTSQVLQPIPTSVWWKGGSEWHTQYIDGEDTFLTLTGKHDVFLPMLDIKVDITDELVGRFSWGKTIARAPLGALAGGRSLSGSPKIGSRNGSEGNTNLLPFESTNLDLSLEYYYADGSYAAIGYFKKDVENFIGNEIASLEIDGFYDIYLGPRWKQAESDLIANGEQATNDAIFAQMQANGATLNAQGYIEPVSGDPLMTWDISRPFNSPETKSVDGFELALQHLFGETGFGVGVNATFVDGDVEFDVNSLSQQTPLAGLSDSANFQAFYEKEALSVKVTYAWRDEYLIGVGQNEGSSDNPPQFAKTFGQWDMSINYNLTENLTVFFEGLNLNNETEQGYGRYEEQFLFARQYGPRYAIGARFSFK</sequence>
<dbReference type="PANTHER" id="PTHR40980">
    <property type="entry name" value="PLUG DOMAIN-CONTAINING PROTEIN"/>
    <property type="match status" value="1"/>
</dbReference>
<feature type="signal peptide" evidence="8">
    <location>
        <begin position="1"/>
        <end position="29"/>
    </location>
</feature>
<dbReference type="InterPro" id="IPR012910">
    <property type="entry name" value="Plug_dom"/>
</dbReference>
<accession>A0ABQ3IB24</accession>
<keyword evidence="10" id="KW-0675">Receptor</keyword>
<keyword evidence="4 7" id="KW-0812">Transmembrane</keyword>
<evidence type="ECO:0000256" key="7">
    <source>
        <dbReference type="PROSITE-ProRule" id="PRU01360"/>
    </source>
</evidence>
<dbReference type="Gene3D" id="2.170.130.10">
    <property type="entry name" value="TonB-dependent receptor, plug domain"/>
    <property type="match status" value="1"/>
</dbReference>
<organism evidence="10 11">
    <name type="scientific">Thalassotalea profundi</name>
    <dbReference type="NCBI Taxonomy" id="2036687"/>
    <lineage>
        <taxon>Bacteria</taxon>
        <taxon>Pseudomonadati</taxon>
        <taxon>Pseudomonadota</taxon>
        <taxon>Gammaproteobacteria</taxon>
        <taxon>Alteromonadales</taxon>
        <taxon>Colwelliaceae</taxon>
        <taxon>Thalassotalea</taxon>
    </lineage>
</organism>
<comment type="subcellular location">
    <subcellularLocation>
        <location evidence="1 7">Cell outer membrane</location>
        <topology evidence="1 7">Multi-pass membrane protein</topology>
    </subcellularLocation>
</comment>
<dbReference type="PANTHER" id="PTHR40980:SF3">
    <property type="entry name" value="TONB-DEPENDENT RECEPTOR-LIKE BETA-BARREL DOMAIN-CONTAINING PROTEIN"/>
    <property type="match status" value="1"/>
</dbReference>
<evidence type="ECO:0000256" key="6">
    <source>
        <dbReference type="ARBA" id="ARBA00023237"/>
    </source>
</evidence>
<evidence type="ECO:0000259" key="9">
    <source>
        <dbReference type="Pfam" id="PF07715"/>
    </source>
</evidence>
<protein>
    <submittedName>
        <fullName evidence="10">TonB-dependent receptor</fullName>
    </submittedName>
</protein>